<evidence type="ECO:0000256" key="7">
    <source>
        <dbReference type="ARBA" id="ARBA00037536"/>
    </source>
</evidence>
<keyword evidence="6" id="KW-1015">Disulfide bond</keyword>
<keyword evidence="4" id="KW-0333">Golgi apparatus</keyword>
<evidence type="ECO:0000256" key="3">
    <source>
        <dbReference type="ARBA" id="ARBA00022723"/>
    </source>
</evidence>
<keyword evidence="3" id="KW-0479">Metal-binding</keyword>
<dbReference type="InterPro" id="IPR027791">
    <property type="entry name" value="Galactosyl_T_C"/>
</dbReference>
<organism evidence="25 26">
    <name type="scientific">Cafeteria roenbergensis</name>
    <name type="common">Marine flagellate</name>
    <dbReference type="NCBI Taxonomy" id="33653"/>
    <lineage>
        <taxon>Eukaryota</taxon>
        <taxon>Sar</taxon>
        <taxon>Stramenopiles</taxon>
        <taxon>Bigyra</taxon>
        <taxon>Opalozoa</taxon>
        <taxon>Bicosoecida</taxon>
        <taxon>Cafeteriaceae</taxon>
        <taxon>Cafeteria</taxon>
    </lineage>
</organism>
<dbReference type="EC" id="2.4.1.275" evidence="10"/>
<evidence type="ECO:0000256" key="8">
    <source>
        <dbReference type="ARBA" id="ARBA00038891"/>
    </source>
</evidence>
<dbReference type="UniPathway" id="UPA00378"/>
<dbReference type="PRINTS" id="PR02050">
    <property type="entry name" value="B14GALTRFASE"/>
</dbReference>
<dbReference type="EC" id="2.4.1.38" evidence="9"/>
<feature type="region of interest" description="Disordered" evidence="23">
    <location>
        <begin position="203"/>
        <end position="223"/>
    </location>
</feature>
<dbReference type="SUPFAM" id="SSF53448">
    <property type="entry name" value="Nucleotide-diphospho-sugar transferases"/>
    <property type="match status" value="1"/>
</dbReference>
<protein>
    <recommendedName>
        <fullName evidence="11">Beta-1,4-galactosyltransferase 3</fullName>
        <ecNumber evidence="10">2.4.1.275</ecNumber>
        <ecNumber evidence="9">2.4.1.38</ecNumber>
        <ecNumber evidence="8">2.4.1.90</ecNumber>
    </recommendedName>
    <alternativeName>
        <fullName evidence="12">Beta-N-acetylglucosaminylglycopeptide beta-1,4-galactosyltransferase</fullName>
    </alternativeName>
    <alternativeName>
        <fullName evidence="16">N-acetyllactosamine synthase</fullName>
    </alternativeName>
    <alternativeName>
        <fullName evidence="13">Nal synthase</fullName>
    </alternativeName>
    <alternativeName>
        <fullName evidence="17">Neolactotriaosylceramide beta-1,4-galactosyltransferase</fullName>
    </alternativeName>
    <alternativeName>
        <fullName evidence="15">UDP-Gal:beta-GlcNAc beta-1,4-galactosyltransferase 3</fullName>
    </alternativeName>
    <alternativeName>
        <fullName evidence="14">UDP-galactose:beta-N-acetylglucosamine beta-1,4-galactosyltransferase 3</fullName>
    </alternativeName>
</protein>
<evidence type="ECO:0000313" key="25">
    <source>
        <dbReference type="EMBL" id="KAA0153383.1"/>
    </source>
</evidence>
<evidence type="ECO:0000256" key="13">
    <source>
        <dbReference type="ARBA" id="ARBA00041655"/>
    </source>
</evidence>
<reference evidence="25 26" key="1">
    <citation type="submission" date="2019-07" db="EMBL/GenBank/DDBJ databases">
        <title>Genomes of Cafeteria roenbergensis.</title>
        <authorList>
            <person name="Fischer M.G."/>
            <person name="Hackl T."/>
            <person name="Roman M."/>
        </authorList>
    </citation>
    <scope>NUCLEOTIDE SEQUENCE [LARGE SCALE GENOMIC DNA]</scope>
    <source>
        <strain evidence="25 26">BVI</strain>
    </source>
</reference>
<evidence type="ECO:0000256" key="2">
    <source>
        <dbReference type="ARBA" id="ARBA00022679"/>
    </source>
</evidence>
<evidence type="ECO:0000256" key="16">
    <source>
        <dbReference type="ARBA" id="ARBA00042172"/>
    </source>
</evidence>
<comment type="catalytic activity">
    <reaction evidence="18">
        <text>an N-acetyl-beta-D-glucosaminyl derivative + UDP-alpha-D-galactose = a beta-D-galactosyl-(1-&gt;4)-N-acetyl-beta-D-glucosaminyl derivative + UDP + H(+)</text>
        <dbReference type="Rhea" id="RHEA:22932"/>
        <dbReference type="ChEBI" id="CHEBI:15378"/>
        <dbReference type="ChEBI" id="CHEBI:58223"/>
        <dbReference type="ChEBI" id="CHEBI:61631"/>
        <dbReference type="ChEBI" id="CHEBI:66914"/>
        <dbReference type="ChEBI" id="CHEBI:133507"/>
        <dbReference type="EC" id="2.4.1.38"/>
    </reaction>
    <physiologicalReaction direction="left-to-right" evidence="18">
        <dbReference type="Rhea" id="RHEA:22933"/>
    </physiologicalReaction>
</comment>
<comment type="catalytic activity">
    <reaction evidence="19">
        <text>a neolactoside IV(3)-beta-GlcNAc-nLc4Cer + UDP-alpha-D-galactose = a neolactoside nLc6Cer + UDP + H(+)</text>
        <dbReference type="Rhea" id="RHEA:62548"/>
        <dbReference type="ChEBI" id="CHEBI:15378"/>
        <dbReference type="ChEBI" id="CHEBI:58223"/>
        <dbReference type="ChEBI" id="CHEBI:66914"/>
        <dbReference type="ChEBI" id="CHEBI:90357"/>
        <dbReference type="ChEBI" id="CHEBI:144378"/>
    </reaction>
    <physiologicalReaction direction="left-to-right" evidence="19">
        <dbReference type="Rhea" id="RHEA:62549"/>
    </physiologicalReaction>
</comment>
<evidence type="ECO:0000259" key="24">
    <source>
        <dbReference type="Pfam" id="PF02709"/>
    </source>
</evidence>
<evidence type="ECO:0000256" key="6">
    <source>
        <dbReference type="ARBA" id="ARBA00023157"/>
    </source>
</evidence>
<evidence type="ECO:0000256" key="1">
    <source>
        <dbReference type="ARBA" id="ARBA00004447"/>
    </source>
</evidence>
<dbReference type="PANTHER" id="PTHR19300">
    <property type="entry name" value="BETA-1,4-GALACTOSYLTRANSFERASE"/>
    <property type="match status" value="1"/>
</dbReference>
<evidence type="ECO:0000256" key="18">
    <source>
        <dbReference type="ARBA" id="ARBA00047896"/>
    </source>
</evidence>
<comment type="catalytic activity">
    <reaction evidence="20">
        <text>a beta-D-glucosylceramide + UDP-alpha-D-galactose = a beta-D-galactosyl-(1-&gt;4)-beta-D-glucosyl-(1&lt;-&gt;1)-ceramide + UDP + H(+)</text>
        <dbReference type="Rhea" id="RHEA:62552"/>
        <dbReference type="ChEBI" id="CHEBI:15378"/>
        <dbReference type="ChEBI" id="CHEBI:58223"/>
        <dbReference type="ChEBI" id="CHEBI:66914"/>
        <dbReference type="ChEBI" id="CHEBI:79208"/>
        <dbReference type="ChEBI" id="CHEBI:83264"/>
    </reaction>
    <physiologicalReaction direction="left-to-right" evidence="20">
        <dbReference type="Rhea" id="RHEA:62553"/>
    </physiologicalReaction>
</comment>
<comment type="catalytic activity">
    <reaction evidence="21">
        <text>N-acetyl-D-glucosamine + UDP-alpha-D-galactose = beta-D-galactosyl-(1-&gt;4)-N-acetyl-D-glucosamine + UDP + H(+)</text>
        <dbReference type="Rhea" id="RHEA:17745"/>
        <dbReference type="ChEBI" id="CHEBI:15378"/>
        <dbReference type="ChEBI" id="CHEBI:58223"/>
        <dbReference type="ChEBI" id="CHEBI:60152"/>
        <dbReference type="ChEBI" id="CHEBI:66914"/>
        <dbReference type="ChEBI" id="CHEBI:506227"/>
        <dbReference type="EC" id="2.4.1.90"/>
    </reaction>
    <physiologicalReaction direction="left-to-right" evidence="21">
        <dbReference type="Rhea" id="RHEA:17746"/>
    </physiologicalReaction>
</comment>
<keyword evidence="26" id="KW-1185">Reference proteome</keyword>
<evidence type="ECO:0000256" key="21">
    <source>
        <dbReference type="ARBA" id="ARBA00049413"/>
    </source>
</evidence>
<comment type="catalytic activity">
    <reaction evidence="22">
        <text>a beta-D-GlcNAc-(1-&gt;3)-beta-D-Gal-(1-&gt;4)-beta-D-Glc-(1&lt;-&gt;1)-Cer(d18:1(4E)) + UDP-alpha-D-galactose = a neolactoside nLc4Cer(d18:1(4E)) + UDP + H(+)</text>
        <dbReference type="Rhea" id="RHEA:31499"/>
        <dbReference type="ChEBI" id="CHEBI:15378"/>
        <dbReference type="ChEBI" id="CHEBI:17006"/>
        <dbReference type="ChEBI" id="CHEBI:17103"/>
        <dbReference type="ChEBI" id="CHEBI:58223"/>
        <dbReference type="ChEBI" id="CHEBI:66914"/>
        <dbReference type="EC" id="2.4.1.275"/>
    </reaction>
    <physiologicalReaction direction="left-to-right" evidence="22">
        <dbReference type="Rhea" id="RHEA:31500"/>
    </physiologicalReaction>
</comment>
<evidence type="ECO:0000256" key="4">
    <source>
        <dbReference type="ARBA" id="ARBA00023034"/>
    </source>
</evidence>
<evidence type="ECO:0000256" key="20">
    <source>
        <dbReference type="ARBA" id="ARBA00048852"/>
    </source>
</evidence>
<gene>
    <name evidence="25" type="ORF">FNF29_03200</name>
</gene>
<accession>A0A5A8CJW5</accession>
<dbReference type="AlphaFoldDB" id="A0A5A8CJW5"/>
<evidence type="ECO:0000256" key="19">
    <source>
        <dbReference type="ARBA" id="ARBA00048016"/>
    </source>
</evidence>
<evidence type="ECO:0000256" key="5">
    <source>
        <dbReference type="ARBA" id="ARBA00023098"/>
    </source>
</evidence>
<keyword evidence="5" id="KW-0443">Lipid metabolism</keyword>
<evidence type="ECO:0000256" key="22">
    <source>
        <dbReference type="ARBA" id="ARBA00049446"/>
    </source>
</evidence>
<evidence type="ECO:0000256" key="12">
    <source>
        <dbReference type="ARBA" id="ARBA00041551"/>
    </source>
</evidence>
<dbReference type="InterPro" id="IPR003859">
    <property type="entry name" value="Galactosyl_T"/>
</dbReference>
<dbReference type="Proteomes" id="UP000323011">
    <property type="component" value="Unassembled WGS sequence"/>
</dbReference>
<dbReference type="EC" id="2.4.1.90" evidence="8"/>
<keyword evidence="2" id="KW-0808">Transferase</keyword>
<dbReference type="InterPro" id="IPR029044">
    <property type="entry name" value="Nucleotide-diphossugar_trans"/>
</dbReference>
<dbReference type="Pfam" id="PF02709">
    <property type="entry name" value="Glyco_transf_7C"/>
    <property type="match status" value="1"/>
</dbReference>
<dbReference type="Gene3D" id="3.90.550.10">
    <property type="entry name" value="Spore Coat Polysaccharide Biosynthesis Protein SpsA, Chain A"/>
    <property type="match status" value="1"/>
</dbReference>
<sequence>MISSAVAVALDGFAWVQGVPPDLGHELVADLGSPAGGGRRLRELTARPGVHGCIGKAYTVDNRTVVASARAIERLILAAAGPAVLDGAPACLAGLSMDPWADPLSEPRVQRLVGQDRAWAAAARASGPPSVAIVVPFRGQTQQNRAQQLERFAAQFPDWFATLRPAPRRWHVVVVEQTEDGFKFNRGKLLNIGFDLVSKDRGPDGGGFGSSGPTAETAGPEGGARKDAFDIVVMHDVDLIPTHPGFADLYLRPRPGPVPIAKVWEKYRYPNYIGGITGFSAPLFRKINGYPNNFWGWGGEDDDLRRRLEAVGHPPSTWEQPPAALNGRIRDLEEELIAERGGQRASVKLKEGGSAETLNMVRTERLKETYRSWWRNGLSSLNYRVLGYRSLGPRVTVVTVDLLAAADKDSVRLTDLPEWARAKGPKRARR</sequence>
<evidence type="ECO:0000256" key="10">
    <source>
        <dbReference type="ARBA" id="ARBA00039032"/>
    </source>
</evidence>
<evidence type="ECO:0000256" key="11">
    <source>
        <dbReference type="ARBA" id="ARBA00039532"/>
    </source>
</evidence>
<evidence type="ECO:0000256" key="15">
    <source>
        <dbReference type="ARBA" id="ARBA00041980"/>
    </source>
</evidence>
<dbReference type="PANTHER" id="PTHR19300:SF33">
    <property type="entry name" value="BETA-1,4-GALACTOSYLTRANSFERASE 3"/>
    <property type="match status" value="1"/>
</dbReference>
<evidence type="ECO:0000313" key="26">
    <source>
        <dbReference type="Proteomes" id="UP000323011"/>
    </source>
</evidence>
<dbReference type="GO" id="GO:0005975">
    <property type="term" value="P:carbohydrate metabolic process"/>
    <property type="evidence" value="ECO:0007669"/>
    <property type="project" value="InterPro"/>
</dbReference>
<dbReference type="GO" id="GO:0008378">
    <property type="term" value="F:galactosyltransferase activity"/>
    <property type="evidence" value="ECO:0007669"/>
    <property type="project" value="TreeGrafter"/>
</dbReference>
<feature type="domain" description="Galactosyltransferase C-terminal" evidence="24">
    <location>
        <begin position="262"/>
        <end position="312"/>
    </location>
</feature>
<evidence type="ECO:0000256" key="14">
    <source>
        <dbReference type="ARBA" id="ARBA00041957"/>
    </source>
</evidence>
<proteinExistence type="predicted"/>
<comment type="subcellular location">
    <subcellularLocation>
        <location evidence="1">Golgi apparatus</location>
        <location evidence="1">Golgi stack membrane</location>
        <topology evidence="1">Single-pass type II membrane protein</topology>
    </subcellularLocation>
</comment>
<dbReference type="EMBL" id="VLTN01000016">
    <property type="protein sequence ID" value="KAA0153383.1"/>
    <property type="molecule type" value="Genomic_DNA"/>
</dbReference>
<evidence type="ECO:0000256" key="9">
    <source>
        <dbReference type="ARBA" id="ARBA00038908"/>
    </source>
</evidence>
<evidence type="ECO:0000256" key="17">
    <source>
        <dbReference type="ARBA" id="ARBA00042716"/>
    </source>
</evidence>
<name>A0A5A8CJW5_CAFRO</name>
<dbReference type="GO" id="GO:0005794">
    <property type="term" value="C:Golgi apparatus"/>
    <property type="evidence" value="ECO:0007669"/>
    <property type="project" value="TreeGrafter"/>
</dbReference>
<comment type="function">
    <text evidence="7">Responsible for the synthesis of complex-type N-linked oligosaccharides in many glycoproteins as well as the carbohydrate moieties of glycolipids.</text>
</comment>
<evidence type="ECO:0000256" key="23">
    <source>
        <dbReference type="SAM" id="MobiDB-lite"/>
    </source>
</evidence>
<comment type="caution">
    <text evidence="25">The sequence shown here is derived from an EMBL/GenBank/DDBJ whole genome shotgun (WGS) entry which is preliminary data.</text>
</comment>